<evidence type="ECO:0000313" key="1">
    <source>
        <dbReference type="EMBL" id="KAF5821091.1"/>
    </source>
</evidence>
<reference evidence="1" key="3">
    <citation type="submission" date="2020-06" db="EMBL/GenBank/DDBJ databases">
        <title>Helianthus annuus Genome sequencing and assembly Release 2.</title>
        <authorList>
            <person name="Gouzy J."/>
            <person name="Langlade N."/>
            <person name="Munos S."/>
        </authorList>
    </citation>
    <scope>NUCLEOTIDE SEQUENCE</scope>
    <source>
        <tissue evidence="1">Leaves</tissue>
    </source>
</reference>
<dbReference type="EMBL" id="CM007890">
    <property type="protein sequence ID" value="OTG36215.1"/>
    <property type="molecule type" value="Genomic_DNA"/>
</dbReference>
<organism evidence="2 3">
    <name type="scientific">Helianthus annuus</name>
    <name type="common">Common sunflower</name>
    <dbReference type="NCBI Taxonomy" id="4232"/>
    <lineage>
        <taxon>Eukaryota</taxon>
        <taxon>Viridiplantae</taxon>
        <taxon>Streptophyta</taxon>
        <taxon>Embryophyta</taxon>
        <taxon>Tracheophyta</taxon>
        <taxon>Spermatophyta</taxon>
        <taxon>Magnoliopsida</taxon>
        <taxon>eudicotyledons</taxon>
        <taxon>Gunneridae</taxon>
        <taxon>Pentapetalae</taxon>
        <taxon>asterids</taxon>
        <taxon>campanulids</taxon>
        <taxon>Asterales</taxon>
        <taxon>Asteraceae</taxon>
        <taxon>Asteroideae</taxon>
        <taxon>Heliantheae alliance</taxon>
        <taxon>Heliantheae</taxon>
        <taxon>Helianthus</taxon>
    </lineage>
</organism>
<dbReference type="AlphaFoldDB" id="A0A251VKR6"/>
<evidence type="ECO:0000313" key="3">
    <source>
        <dbReference type="Proteomes" id="UP000215914"/>
    </source>
</evidence>
<accession>A0A251VKR6</accession>
<dbReference type="Gramene" id="mRNA:HanXRQr2_Chr01g0009761">
    <property type="protein sequence ID" value="mRNA:HanXRQr2_Chr01g0009761"/>
    <property type="gene ID" value="HanXRQr2_Chr01g0009761"/>
</dbReference>
<name>A0A251VKR6_HELAN</name>
<evidence type="ECO:0000313" key="2">
    <source>
        <dbReference type="EMBL" id="OTG36215.1"/>
    </source>
</evidence>
<gene>
    <name evidence="2" type="ORF">HannXRQ_Chr01g0005171</name>
    <name evidence="1" type="ORF">HanXRQr2_Chr01g0009761</name>
</gene>
<dbReference type="Proteomes" id="UP000215914">
    <property type="component" value="Chromosome 1"/>
</dbReference>
<proteinExistence type="predicted"/>
<reference evidence="2" key="2">
    <citation type="submission" date="2017-02" db="EMBL/GenBank/DDBJ databases">
        <title>Sunflower complete genome.</title>
        <authorList>
            <person name="Langlade N."/>
            <person name="Munos S."/>
        </authorList>
    </citation>
    <scope>NUCLEOTIDE SEQUENCE [LARGE SCALE GENOMIC DNA]</scope>
    <source>
        <tissue evidence="2">Leaves</tissue>
    </source>
</reference>
<sequence length="57" mass="6742">MCRSRIRAPHLGVAALHDWRQSILHHEETCRFVKRRDGSDATLQYLRCLLARKARLE</sequence>
<protein>
    <submittedName>
        <fullName evidence="2">Uncharacterized protein</fullName>
    </submittedName>
</protein>
<dbReference type="InParanoid" id="A0A251VKR6"/>
<dbReference type="EMBL" id="MNCJ02000316">
    <property type="protein sequence ID" value="KAF5821091.1"/>
    <property type="molecule type" value="Genomic_DNA"/>
</dbReference>
<keyword evidence="3" id="KW-1185">Reference proteome</keyword>
<reference evidence="1 3" key="1">
    <citation type="journal article" date="2017" name="Nature">
        <title>The sunflower genome provides insights into oil metabolism, flowering and Asterid evolution.</title>
        <authorList>
            <person name="Badouin H."/>
            <person name="Gouzy J."/>
            <person name="Grassa C.J."/>
            <person name="Murat F."/>
            <person name="Staton S.E."/>
            <person name="Cottret L."/>
            <person name="Lelandais-Briere C."/>
            <person name="Owens G.L."/>
            <person name="Carrere S."/>
            <person name="Mayjonade B."/>
            <person name="Legrand L."/>
            <person name="Gill N."/>
            <person name="Kane N.C."/>
            <person name="Bowers J.E."/>
            <person name="Hubner S."/>
            <person name="Bellec A."/>
            <person name="Berard A."/>
            <person name="Berges H."/>
            <person name="Blanchet N."/>
            <person name="Boniface M.C."/>
            <person name="Brunel D."/>
            <person name="Catrice O."/>
            <person name="Chaidir N."/>
            <person name="Claudel C."/>
            <person name="Donnadieu C."/>
            <person name="Faraut T."/>
            <person name="Fievet G."/>
            <person name="Helmstetter N."/>
            <person name="King M."/>
            <person name="Knapp S.J."/>
            <person name="Lai Z."/>
            <person name="Le Paslier M.C."/>
            <person name="Lippi Y."/>
            <person name="Lorenzon L."/>
            <person name="Mandel J.R."/>
            <person name="Marage G."/>
            <person name="Marchand G."/>
            <person name="Marquand E."/>
            <person name="Bret-Mestries E."/>
            <person name="Morien E."/>
            <person name="Nambeesan S."/>
            <person name="Nguyen T."/>
            <person name="Pegot-Espagnet P."/>
            <person name="Pouilly N."/>
            <person name="Raftis F."/>
            <person name="Sallet E."/>
            <person name="Schiex T."/>
            <person name="Thomas J."/>
            <person name="Vandecasteele C."/>
            <person name="Vares D."/>
            <person name="Vear F."/>
            <person name="Vautrin S."/>
            <person name="Crespi M."/>
            <person name="Mangin B."/>
            <person name="Burke J.M."/>
            <person name="Salse J."/>
            <person name="Munos S."/>
            <person name="Vincourt P."/>
            <person name="Rieseberg L.H."/>
            <person name="Langlade N.B."/>
        </authorList>
    </citation>
    <scope>NUCLEOTIDE SEQUENCE [LARGE SCALE GENOMIC DNA]</scope>
    <source>
        <strain evidence="3">cv. SF193</strain>
        <tissue evidence="1">Leaves</tissue>
    </source>
</reference>